<evidence type="ECO:0000313" key="3">
    <source>
        <dbReference type="Proteomes" id="UP000232323"/>
    </source>
</evidence>
<evidence type="ECO:0000256" key="1">
    <source>
        <dbReference type="SAM" id="MobiDB-lite"/>
    </source>
</evidence>
<accession>A0A250XPA9</accession>
<name>A0A250XPA9_9CHLO</name>
<feature type="region of interest" description="Disordered" evidence="1">
    <location>
        <begin position="258"/>
        <end position="289"/>
    </location>
</feature>
<protein>
    <submittedName>
        <fullName evidence="2">Uncharacterized protein</fullName>
    </submittedName>
</protein>
<comment type="caution">
    <text evidence="2">The sequence shown here is derived from an EMBL/GenBank/DDBJ whole genome shotgun (WGS) entry which is preliminary data.</text>
</comment>
<proteinExistence type="predicted"/>
<reference evidence="2 3" key="1">
    <citation type="submission" date="2017-08" db="EMBL/GenBank/DDBJ databases">
        <title>Acidophilic green algal genome provides insights into adaptation to an acidic environment.</title>
        <authorList>
            <person name="Hirooka S."/>
            <person name="Hirose Y."/>
            <person name="Kanesaki Y."/>
            <person name="Higuchi S."/>
            <person name="Fujiwara T."/>
            <person name="Onuma R."/>
            <person name="Era A."/>
            <person name="Ohbayashi R."/>
            <person name="Uzuka A."/>
            <person name="Nozaki H."/>
            <person name="Yoshikawa H."/>
            <person name="Miyagishima S.Y."/>
        </authorList>
    </citation>
    <scope>NUCLEOTIDE SEQUENCE [LARGE SCALE GENOMIC DNA]</scope>
    <source>
        <strain evidence="2 3">NIES-2499</strain>
    </source>
</reference>
<dbReference type="AlphaFoldDB" id="A0A250XPA9"/>
<feature type="compositionally biased region" description="Basic and acidic residues" evidence="1">
    <location>
        <begin position="273"/>
        <end position="289"/>
    </location>
</feature>
<dbReference type="Proteomes" id="UP000232323">
    <property type="component" value="Unassembled WGS sequence"/>
</dbReference>
<dbReference type="EMBL" id="BEGY01000141">
    <property type="protein sequence ID" value="GAX84915.1"/>
    <property type="molecule type" value="Genomic_DNA"/>
</dbReference>
<keyword evidence="3" id="KW-1185">Reference proteome</keyword>
<organism evidence="2 3">
    <name type="scientific">Chlamydomonas eustigma</name>
    <dbReference type="NCBI Taxonomy" id="1157962"/>
    <lineage>
        <taxon>Eukaryota</taxon>
        <taxon>Viridiplantae</taxon>
        <taxon>Chlorophyta</taxon>
        <taxon>core chlorophytes</taxon>
        <taxon>Chlorophyceae</taxon>
        <taxon>CS clade</taxon>
        <taxon>Chlamydomonadales</taxon>
        <taxon>Chlamydomonadaceae</taxon>
        <taxon>Chlamydomonas</taxon>
    </lineage>
</organism>
<sequence>MLSVGEDPLIMMDPDLLPQLPDSLGFCCGSPIPSSTPEHNTWSKAVVRGGRNSLGGRDAGAKLSATGVRSRQDCSTRSAGHLCDEDGVRIEDIDGKSVIKEDALKQLKQQLWVEEGGYCIIPTSTTSAATFPELLERLLCDHSLHQVKHEEGLHAVVDLFMCSNSIFQDFDRNKNPLTDGDQRQMIVIDEAEAVVSHYVDSQTVESCIVHPQDLHVGLSNDVMTSNQILSDIQKLFVYPGSHKAAQTLVRFSAWNEDDAAEGGDGRGFVKGSRSRDTDKLDKEATSQLQ</sequence>
<evidence type="ECO:0000313" key="2">
    <source>
        <dbReference type="EMBL" id="GAX84915.1"/>
    </source>
</evidence>
<gene>
    <name evidence="2" type="ORF">CEUSTIGMA_g12336.t1</name>
</gene>